<dbReference type="Proteomes" id="UP000195489">
    <property type="component" value="Chromosome 14"/>
</dbReference>
<evidence type="ECO:0000313" key="7">
    <source>
        <dbReference type="EMBL" id="SCN63694.1"/>
    </source>
</evidence>
<evidence type="ECO:0000256" key="1">
    <source>
        <dbReference type="ARBA" id="ARBA00004604"/>
    </source>
</evidence>
<dbReference type="EMBL" id="LT608166">
    <property type="protein sequence ID" value="SCN63694.1"/>
    <property type="molecule type" value="Genomic_DNA"/>
</dbReference>
<name>A0A077TWN2_PLACU</name>
<reference evidence="8 9" key="1">
    <citation type="journal article" date="2014" name="BMC Biol.">
        <title>A comprehensive evaluation of rodent malaria parasite genomes and gene expression.</title>
        <authorList>
            <person name="Otto T.D."/>
            <person name="Bohme U."/>
            <person name="Jackson A.P."/>
            <person name="Hunt M."/>
            <person name="Franke-Fayard B."/>
            <person name="Hoeijmakers W.A."/>
            <person name="Religa A.A."/>
            <person name="Robertson L."/>
            <person name="Sanders M."/>
            <person name="Ogun S.A."/>
            <person name="Cunningham D."/>
            <person name="Erhart A."/>
            <person name="Billker O."/>
            <person name="Khan S.M."/>
            <person name="Stunnenberg H.G."/>
            <person name="Langhorne J."/>
            <person name="Holder A.A."/>
            <person name="Waters A.P."/>
            <person name="Newbold C.I."/>
            <person name="Pain A."/>
            <person name="Berriman M."/>
            <person name="Janse C.J."/>
        </authorList>
    </citation>
    <scope>NUCLEOTIDE SEQUENCE [LARGE SCALE GENOMIC DNA]</scope>
    <source>
        <strain evidence="8 9">AS</strain>
    </source>
</reference>
<evidence type="ECO:0000313" key="9">
    <source>
        <dbReference type="Proteomes" id="UP000071118"/>
    </source>
</evidence>
<keyword evidence="3 5" id="KW-0698">rRNA processing</keyword>
<keyword evidence="4 5" id="KW-0539">Nucleus</keyword>
<dbReference type="Pfam" id="PF03998">
    <property type="entry name" value="Utp11"/>
    <property type="match status" value="1"/>
</dbReference>
<dbReference type="Proteomes" id="UP000507163">
    <property type="component" value="Chromosome 14"/>
</dbReference>
<comment type="similarity">
    <text evidence="2 5">Belongs to the UTP11 family.</text>
</comment>
<reference evidence="10 11" key="3">
    <citation type="submission" date="2016-08" db="EMBL/GenBank/DDBJ databases">
        <authorList>
            <consortium name="Pathogen Informatics"/>
        </authorList>
    </citation>
    <scope>NUCLEOTIDE SEQUENCE [LARGE SCALE GENOMIC DNA]</scope>
    <source>
        <strain evidence="6 11">AJ</strain>
        <strain evidence="8">AS</strain>
        <strain evidence="7 10">CB</strain>
    </source>
</reference>
<dbReference type="PANTHER" id="PTHR12838:SF0">
    <property type="entry name" value="U3 SMALL NUCLEOLAR RNA-ASSOCIATED PROTEIN 11-RELATED"/>
    <property type="match status" value="1"/>
</dbReference>
<proteinExistence type="inferred from homology"/>
<comment type="subunit">
    <text evidence="5">Component of the ribosomal small subunit (SSU) processome.</text>
</comment>
<dbReference type="InterPro" id="IPR007144">
    <property type="entry name" value="SSU_processome_Utp11"/>
</dbReference>
<evidence type="ECO:0000313" key="6">
    <source>
        <dbReference type="EMBL" id="SCM26952.1"/>
    </source>
</evidence>
<dbReference type="KEGG" id="pcb:PCHAS_1463100"/>
<dbReference type="RefSeq" id="XP_741588.1">
    <property type="nucleotide sequence ID" value="XM_736495.1"/>
</dbReference>
<dbReference type="Proteomes" id="UP000071118">
    <property type="component" value="Chromosome 14"/>
</dbReference>
<evidence type="ECO:0000313" key="8">
    <source>
        <dbReference type="EMBL" id="VTZ71307.1"/>
    </source>
</evidence>
<keyword evidence="9" id="KW-1185">Reference proteome</keyword>
<dbReference type="PIRSF" id="PIRSF015952">
    <property type="entry name" value="U3snoRNP11"/>
    <property type="match status" value="1"/>
</dbReference>
<dbReference type="GO" id="GO:0032040">
    <property type="term" value="C:small-subunit processome"/>
    <property type="evidence" value="ECO:0007669"/>
    <property type="project" value="UniProtKB-UniRule"/>
</dbReference>
<dbReference type="PANTHER" id="PTHR12838">
    <property type="entry name" value="U3 SMALL NUCLEOLAR RNA-ASSOCIATED PROTEIN 11"/>
    <property type="match status" value="1"/>
</dbReference>
<dbReference type="GO" id="GO:0006364">
    <property type="term" value="P:rRNA processing"/>
    <property type="evidence" value="ECO:0007669"/>
    <property type="project" value="UniProtKB-UniRule"/>
</dbReference>
<dbReference type="OrthoDB" id="29058at2759"/>
<sequence length="214" mass="25871">MSSLKNIIPKRNYRERGQAKNRLHLGELEKKVDYSKRREIYKKKQKIENVLKEKIMNKNPDEFNTGMVHSRVNEKENVLVKEEIAIPENVKLKNIRNKLKTEENYNYTFLKRINKKINNYQMNIPLRYVFNNTHEFYNDNDEKYDLKTENNKLKRKGQEFEKKFKSLLNAKKNVLEKIRKIENSFVNTYKDIDGYKIYSKKGGVPYRFVAPRLR</sequence>
<dbReference type="EMBL" id="LT608180">
    <property type="protein sequence ID" value="SCM26952.1"/>
    <property type="molecule type" value="Genomic_DNA"/>
</dbReference>
<dbReference type="GeneID" id="3494670"/>
<accession>A0A077TWN2</accession>
<protein>
    <recommendedName>
        <fullName evidence="5">U3 small nucleolar RNA-associated protein 11</fullName>
        <shortName evidence="5">U3 snoRNA-associated protein 11</shortName>
    </recommendedName>
</protein>
<dbReference type="EMBL" id="LK022891">
    <property type="protein sequence ID" value="VTZ71307.1"/>
    <property type="molecule type" value="Genomic_DNA"/>
</dbReference>
<comment type="subcellular location">
    <subcellularLocation>
        <location evidence="1 5">Nucleus</location>
        <location evidence="1 5">Nucleolus</location>
    </subcellularLocation>
</comment>
<reference evidence="8" key="2">
    <citation type="submission" date="2014-05" db="EMBL/GenBank/DDBJ databases">
        <authorList>
            <person name="Aslett M.A."/>
            <person name="De Silva N."/>
        </authorList>
    </citation>
    <scope>NUCLEOTIDE SEQUENCE</scope>
    <source>
        <strain evidence="8">AS</strain>
    </source>
</reference>
<comment type="function">
    <text evidence="5">Involved in nucleolar processing of pre-18S ribosomal RNA.</text>
</comment>
<evidence type="ECO:0000256" key="3">
    <source>
        <dbReference type="ARBA" id="ARBA00022552"/>
    </source>
</evidence>
<evidence type="ECO:0000313" key="11">
    <source>
        <dbReference type="Proteomes" id="UP000507163"/>
    </source>
</evidence>
<evidence type="ECO:0000313" key="10">
    <source>
        <dbReference type="Proteomes" id="UP000195489"/>
    </source>
</evidence>
<gene>
    <name evidence="6" type="ORF">PCHAJ_000479600</name>
    <name evidence="8" type="ORF">PCHAS_1463100</name>
    <name evidence="7" type="ORF">PCHCB_000485000</name>
</gene>
<evidence type="ECO:0000256" key="4">
    <source>
        <dbReference type="ARBA" id="ARBA00023242"/>
    </source>
</evidence>
<dbReference type="AlphaFoldDB" id="A0A077TWN2"/>
<dbReference type="VEuPathDB" id="PlasmoDB:PCHAS_1463100"/>
<evidence type="ECO:0000256" key="5">
    <source>
        <dbReference type="PIRNR" id="PIRNR015952"/>
    </source>
</evidence>
<organism evidence="7 10">
    <name type="scientific">Plasmodium chabaudi chabaudi</name>
    <dbReference type="NCBI Taxonomy" id="31271"/>
    <lineage>
        <taxon>Eukaryota</taxon>
        <taxon>Sar</taxon>
        <taxon>Alveolata</taxon>
        <taxon>Apicomplexa</taxon>
        <taxon>Aconoidasida</taxon>
        <taxon>Haemosporida</taxon>
        <taxon>Plasmodiidae</taxon>
        <taxon>Plasmodium</taxon>
        <taxon>Plasmodium (Vinckeia)</taxon>
    </lineage>
</organism>
<evidence type="ECO:0000256" key="2">
    <source>
        <dbReference type="ARBA" id="ARBA00008105"/>
    </source>
</evidence>